<organism evidence="3 4">
    <name type="scientific">Methanococcus maripaludis</name>
    <name type="common">Methanococcus deltae</name>
    <dbReference type="NCBI Taxonomy" id="39152"/>
    <lineage>
        <taxon>Archaea</taxon>
        <taxon>Methanobacteriati</taxon>
        <taxon>Methanobacteriota</taxon>
        <taxon>Methanomada group</taxon>
        <taxon>Methanococci</taxon>
        <taxon>Methanococcales</taxon>
        <taxon>Methanococcaceae</taxon>
        <taxon>Methanococcus</taxon>
    </lineage>
</organism>
<keyword evidence="2 3" id="KW-0808">Transferase</keyword>
<dbReference type="Pfam" id="PF01075">
    <property type="entry name" value="Glyco_transf_9"/>
    <property type="match status" value="1"/>
</dbReference>
<evidence type="ECO:0000256" key="1">
    <source>
        <dbReference type="ARBA" id="ARBA00022676"/>
    </source>
</evidence>
<name>A0A7J9NH07_METMI</name>
<evidence type="ECO:0000313" key="3">
    <source>
        <dbReference type="EMBL" id="MBA2840135.1"/>
    </source>
</evidence>
<dbReference type="InterPro" id="IPR002201">
    <property type="entry name" value="Glyco_trans_9"/>
</dbReference>
<dbReference type="Gene3D" id="3.40.50.2000">
    <property type="entry name" value="Glycogen Phosphorylase B"/>
    <property type="match status" value="1"/>
</dbReference>
<dbReference type="EMBL" id="JACDUI010000001">
    <property type="protein sequence ID" value="MBA2840135.1"/>
    <property type="molecule type" value="Genomic_DNA"/>
</dbReference>
<dbReference type="RefSeq" id="WP_181487621.1">
    <property type="nucleotide sequence ID" value="NZ_JACDUI010000001.1"/>
</dbReference>
<evidence type="ECO:0000256" key="2">
    <source>
        <dbReference type="ARBA" id="ARBA00022679"/>
    </source>
</evidence>
<reference evidence="3 4" key="1">
    <citation type="submission" date="2020-07" db="EMBL/GenBank/DDBJ databases">
        <title>Genomic Encyclopedia of Type Strains, Phase IV (KMG-V): Genome sequencing to study the core and pangenomes of soil and plant-associated prokaryotes.</title>
        <authorList>
            <person name="Whitman W."/>
        </authorList>
    </citation>
    <scope>NUCLEOTIDE SEQUENCE [LARGE SCALE GENOMIC DNA]</scope>
    <source>
        <strain evidence="3 4">A4</strain>
    </source>
</reference>
<dbReference type="EC" id="2.4.-.-" evidence="3"/>
<sequence length="310" mass="36440">MGEVIRCTPIITKIKETFENPEIWWVTDYPELIPDMVDHVLKFDLENYTILKNIDFDIVYSLDKELICCSLANEINAETKKGFKIESGKISTYDKDAEYLWIRGIDDKLMKKDTRNYIDLIFETSGFNFNDEKYLLPNKLEKSFELDGKKKIGLNTGTSKTWITRIWKKENWEKLIELLLKENYEIILLGGPEEKEINEELTKKYSEIKYFGVMPICEYISLLDSLDVIVTQVTFAQHLAIGLNKKIVLLNNIFNKNEYYFYNTEHIILEPDLSCKMCYKSKFDNKCLVSNCMDLIKPEQVYNSVQKLVK</sequence>
<dbReference type="PANTHER" id="PTHR30160">
    <property type="entry name" value="TETRAACYLDISACCHARIDE 4'-KINASE-RELATED"/>
    <property type="match status" value="1"/>
</dbReference>
<dbReference type="InterPro" id="IPR051199">
    <property type="entry name" value="LPS_LOS_Heptosyltrfase"/>
</dbReference>
<comment type="caution">
    <text evidence="3">The sequence shown here is derived from an EMBL/GenBank/DDBJ whole genome shotgun (WGS) entry which is preliminary data.</text>
</comment>
<dbReference type="SUPFAM" id="SSF53756">
    <property type="entry name" value="UDP-Glycosyltransferase/glycogen phosphorylase"/>
    <property type="match status" value="1"/>
</dbReference>
<dbReference type="GO" id="GO:0008713">
    <property type="term" value="F:ADP-heptose-lipopolysaccharide heptosyltransferase activity"/>
    <property type="evidence" value="ECO:0007669"/>
    <property type="project" value="TreeGrafter"/>
</dbReference>
<dbReference type="GO" id="GO:0005829">
    <property type="term" value="C:cytosol"/>
    <property type="evidence" value="ECO:0007669"/>
    <property type="project" value="TreeGrafter"/>
</dbReference>
<dbReference type="CDD" id="cd03789">
    <property type="entry name" value="GT9_LPS_heptosyltransferase"/>
    <property type="match status" value="1"/>
</dbReference>
<protein>
    <submittedName>
        <fullName evidence="3">Heptosyltransferase-2</fullName>
        <ecNumber evidence="3">2.4.-.-</ecNumber>
    </submittedName>
</protein>
<dbReference type="AlphaFoldDB" id="A0A7J9NH07"/>
<dbReference type="Proteomes" id="UP000563838">
    <property type="component" value="Unassembled WGS sequence"/>
</dbReference>
<gene>
    <name evidence="3" type="ORF">HNP87_000647</name>
</gene>
<keyword evidence="1 3" id="KW-0328">Glycosyltransferase</keyword>
<evidence type="ECO:0000313" key="4">
    <source>
        <dbReference type="Proteomes" id="UP000563838"/>
    </source>
</evidence>
<accession>A0A7J9NH07</accession>
<proteinExistence type="predicted"/>